<reference evidence="1 2" key="1">
    <citation type="submission" date="2018-07" db="EMBL/GenBank/DDBJ databases">
        <title>Draft genome of the type strain Streptomyces armeniacus ATCC 15676.</title>
        <authorList>
            <person name="Labana P."/>
            <person name="Gosse J.T."/>
            <person name="Boddy C.N."/>
        </authorList>
    </citation>
    <scope>NUCLEOTIDE SEQUENCE [LARGE SCALE GENOMIC DNA]</scope>
    <source>
        <strain evidence="1 2">ATCC 15676</strain>
    </source>
</reference>
<dbReference type="Pfam" id="PF04655">
    <property type="entry name" value="APH_6_hur"/>
    <property type="match status" value="1"/>
</dbReference>
<protein>
    <submittedName>
        <fullName evidence="1">Hydroxyurea phosphotransferase</fullName>
    </submittedName>
</protein>
<sequence length="332" mass="36185">MVSTERVPPSLPVVTTMGRHAGGRAWLAELPGLIEEFRERWGLRLGEPFHGGSCSWVAPAWRPEDLDAAGGTDATGDTYADAAAPAVLKITWPHPEAVGEAAALRLWAGRGAVHVYEADAERFALLLERCDPGTELARAHGIPADERLTSAADLLRELWSAPVPADAGPAPLANVTNEWADLAEERASRPWPEGIDTGLFKLGARLLRELPGSADREVVLHGDFNPGNVLAARRRPWLAIDAKPMTGDPAFDPWPLIEQVDDPFAHPDPRAVLEHRTALVAELVGEDPWRVRAWAVARHVEYLLWSVVEDEDMARSIVMTEQARLLADVAGL</sequence>
<dbReference type="SUPFAM" id="SSF56112">
    <property type="entry name" value="Protein kinase-like (PK-like)"/>
    <property type="match status" value="1"/>
</dbReference>
<dbReference type="GO" id="GO:0016773">
    <property type="term" value="F:phosphotransferase activity, alcohol group as acceptor"/>
    <property type="evidence" value="ECO:0007669"/>
    <property type="project" value="InterPro"/>
</dbReference>
<keyword evidence="2" id="KW-1185">Reference proteome</keyword>
<accession>A0A345XIC2</accession>
<gene>
    <name evidence="1" type="ORF">DVA86_00740</name>
</gene>
<organism evidence="1 2">
    <name type="scientific">Streptomyces armeniacus</name>
    <dbReference type="NCBI Taxonomy" id="83291"/>
    <lineage>
        <taxon>Bacteria</taxon>
        <taxon>Bacillati</taxon>
        <taxon>Actinomycetota</taxon>
        <taxon>Actinomycetes</taxon>
        <taxon>Kitasatosporales</taxon>
        <taxon>Streptomycetaceae</taxon>
        <taxon>Streptomyces</taxon>
    </lineage>
</organism>
<dbReference type="KEGG" id="sarm:DVA86_00740"/>
<evidence type="ECO:0000313" key="2">
    <source>
        <dbReference type="Proteomes" id="UP000254425"/>
    </source>
</evidence>
<evidence type="ECO:0000313" key="1">
    <source>
        <dbReference type="EMBL" id="AXK31388.1"/>
    </source>
</evidence>
<dbReference type="InterPro" id="IPR011009">
    <property type="entry name" value="Kinase-like_dom_sf"/>
</dbReference>
<dbReference type="Proteomes" id="UP000254425">
    <property type="component" value="Chromosome"/>
</dbReference>
<name>A0A345XIC2_9ACTN</name>
<dbReference type="EMBL" id="CP031320">
    <property type="protein sequence ID" value="AXK31388.1"/>
    <property type="molecule type" value="Genomic_DNA"/>
</dbReference>
<dbReference type="InterPro" id="IPR006748">
    <property type="entry name" value="NH2Glyco/OHUrea_AB-resist_kin"/>
</dbReference>
<proteinExistence type="predicted"/>
<dbReference type="GO" id="GO:0019748">
    <property type="term" value="P:secondary metabolic process"/>
    <property type="evidence" value="ECO:0007669"/>
    <property type="project" value="InterPro"/>
</dbReference>
<keyword evidence="1" id="KW-0808">Transferase</keyword>
<dbReference type="Gene3D" id="3.90.1200.10">
    <property type="match status" value="1"/>
</dbReference>
<dbReference type="AlphaFoldDB" id="A0A345XIC2"/>
<dbReference type="RefSeq" id="WP_208874863.1">
    <property type="nucleotide sequence ID" value="NZ_CP031320.1"/>
</dbReference>